<keyword evidence="7" id="KW-1185">Reference proteome</keyword>
<keyword evidence="2 4" id="KW-0863">Zinc-finger</keyword>
<evidence type="ECO:0000256" key="3">
    <source>
        <dbReference type="ARBA" id="ARBA00022833"/>
    </source>
</evidence>
<dbReference type="Gene3D" id="3.30.40.10">
    <property type="entry name" value="Zinc/RING finger domain, C3HC4 (zinc finger)"/>
    <property type="match status" value="1"/>
</dbReference>
<dbReference type="EMBL" id="JAVIJP010000032">
    <property type="protein sequence ID" value="KAL3631293.1"/>
    <property type="molecule type" value="Genomic_DNA"/>
</dbReference>
<dbReference type="SMART" id="SM00744">
    <property type="entry name" value="RINGv"/>
    <property type="match status" value="1"/>
</dbReference>
<dbReference type="SMART" id="SM00184">
    <property type="entry name" value="RING"/>
    <property type="match status" value="1"/>
</dbReference>
<comment type="caution">
    <text evidence="6">The sequence shown here is derived from an EMBL/GenBank/DDBJ whole genome shotgun (WGS) entry which is preliminary data.</text>
</comment>
<evidence type="ECO:0000313" key="6">
    <source>
        <dbReference type="EMBL" id="KAL3631293.1"/>
    </source>
</evidence>
<dbReference type="PROSITE" id="PS50089">
    <property type="entry name" value="ZF_RING_2"/>
    <property type="match status" value="1"/>
</dbReference>
<organism evidence="6 7">
    <name type="scientific">Castilleja foliolosa</name>
    <dbReference type="NCBI Taxonomy" id="1961234"/>
    <lineage>
        <taxon>Eukaryota</taxon>
        <taxon>Viridiplantae</taxon>
        <taxon>Streptophyta</taxon>
        <taxon>Embryophyta</taxon>
        <taxon>Tracheophyta</taxon>
        <taxon>Spermatophyta</taxon>
        <taxon>Magnoliopsida</taxon>
        <taxon>eudicotyledons</taxon>
        <taxon>Gunneridae</taxon>
        <taxon>Pentapetalae</taxon>
        <taxon>asterids</taxon>
        <taxon>lamiids</taxon>
        <taxon>Lamiales</taxon>
        <taxon>Orobanchaceae</taxon>
        <taxon>Pedicularideae</taxon>
        <taxon>Castillejinae</taxon>
        <taxon>Castilleja</taxon>
    </lineage>
</organism>
<gene>
    <name evidence="6" type="ORF">CASFOL_024277</name>
</gene>
<keyword evidence="1" id="KW-0479">Metal-binding</keyword>
<dbReference type="InterPro" id="IPR001841">
    <property type="entry name" value="Znf_RING"/>
</dbReference>
<protein>
    <recommendedName>
        <fullName evidence="5">RING-type domain-containing protein</fullName>
    </recommendedName>
</protein>
<evidence type="ECO:0000256" key="1">
    <source>
        <dbReference type="ARBA" id="ARBA00022723"/>
    </source>
</evidence>
<dbReference type="Proteomes" id="UP001632038">
    <property type="component" value="Unassembled WGS sequence"/>
</dbReference>
<feature type="domain" description="RING-type" evidence="5">
    <location>
        <begin position="68"/>
        <end position="110"/>
    </location>
</feature>
<evidence type="ECO:0000259" key="5">
    <source>
        <dbReference type="PROSITE" id="PS50089"/>
    </source>
</evidence>
<dbReference type="PANTHER" id="PTHR47258:SF3">
    <property type="entry name" value="F21J9.24-RELATED"/>
    <property type="match status" value="1"/>
</dbReference>
<sequence length="140" mass="16587">MIQIIPRSGILISMIIVATHLKWVWDYLLFQSFLLNPNHANFLPENVDDFNVTCYKYVVEDSRDSVECSVCLSKIDEDDEVRELRCDHFFHRDCLDTWLGYGHMTCPICRNRLRLPPAAAELHRELTVVDYGGRERWWLR</sequence>
<evidence type="ECO:0000256" key="2">
    <source>
        <dbReference type="ARBA" id="ARBA00022771"/>
    </source>
</evidence>
<dbReference type="GO" id="GO:0008270">
    <property type="term" value="F:zinc ion binding"/>
    <property type="evidence" value="ECO:0007669"/>
    <property type="project" value="UniProtKB-KW"/>
</dbReference>
<proteinExistence type="predicted"/>
<dbReference type="InterPro" id="IPR044249">
    <property type="entry name" value="XERICO-like"/>
</dbReference>
<reference evidence="7" key="1">
    <citation type="journal article" date="2024" name="IScience">
        <title>Strigolactones Initiate the Formation of Haustorium-like Structures in Castilleja.</title>
        <authorList>
            <person name="Buerger M."/>
            <person name="Peterson D."/>
            <person name="Chory J."/>
        </authorList>
    </citation>
    <scope>NUCLEOTIDE SEQUENCE [LARGE SCALE GENOMIC DNA]</scope>
</reference>
<accession>A0ABD3CNS1</accession>
<dbReference type="InterPro" id="IPR013083">
    <property type="entry name" value="Znf_RING/FYVE/PHD"/>
</dbReference>
<dbReference type="AlphaFoldDB" id="A0ABD3CNS1"/>
<keyword evidence="3" id="KW-0862">Zinc</keyword>
<dbReference type="InterPro" id="IPR011016">
    <property type="entry name" value="Znf_RING-CH"/>
</dbReference>
<dbReference type="Pfam" id="PF13639">
    <property type="entry name" value="zf-RING_2"/>
    <property type="match status" value="1"/>
</dbReference>
<evidence type="ECO:0000256" key="4">
    <source>
        <dbReference type="PROSITE-ProRule" id="PRU00175"/>
    </source>
</evidence>
<dbReference type="SUPFAM" id="SSF57850">
    <property type="entry name" value="RING/U-box"/>
    <property type="match status" value="1"/>
</dbReference>
<name>A0ABD3CNS1_9LAMI</name>
<evidence type="ECO:0000313" key="7">
    <source>
        <dbReference type="Proteomes" id="UP001632038"/>
    </source>
</evidence>
<dbReference type="PANTHER" id="PTHR47258">
    <property type="match status" value="1"/>
</dbReference>